<evidence type="ECO:0000256" key="1">
    <source>
        <dbReference type="SAM" id="SignalP"/>
    </source>
</evidence>
<dbReference type="AlphaFoldDB" id="A0A432WBA2"/>
<evidence type="ECO:0000313" key="3">
    <source>
        <dbReference type="Proteomes" id="UP000288293"/>
    </source>
</evidence>
<evidence type="ECO:0008006" key="4">
    <source>
        <dbReference type="Google" id="ProtNLM"/>
    </source>
</evidence>
<dbReference type="RefSeq" id="WP_126803682.1">
    <property type="nucleotide sequence ID" value="NZ_PIPL01000001.1"/>
</dbReference>
<reference evidence="2 3" key="1">
    <citation type="journal article" date="2011" name="Front. Microbiol.">
        <title>Genomic signatures of strain selection and enhancement in Bacillus atrophaeus var. globigii, a historical biowarfare simulant.</title>
        <authorList>
            <person name="Gibbons H.S."/>
            <person name="Broomall S.M."/>
            <person name="McNew L.A."/>
            <person name="Daligault H."/>
            <person name="Chapman C."/>
            <person name="Bruce D."/>
            <person name="Karavis M."/>
            <person name="Krepps M."/>
            <person name="McGregor P.A."/>
            <person name="Hong C."/>
            <person name="Park K.H."/>
            <person name="Akmal A."/>
            <person name="Feldman A."/>
            <person name="Lin J.S."/>
            <person name="Chang W.E."/>
            <person name="Higgs B.W."/>
            <person name="Demirev P."/>
            <person name="Lindquist J."/>
            <person name="Liem A."/>
            <person name="Fochler E."/>
            <person name="Read T.D."/>
            <person name="Tapia R."/>
            <person name="Johnson S."/>
            <person name="Bishop-Lilly K.A."/>
            <person name="Detter C."/>
            <person name="Han C."/>
            <person name="Sozhamannan S."/>
            <person name="Rosenzweig C.N."/>
            <person name="Skowronski E.W."/>
        </authorList>
    </citation>
    <scope>NUCLEOTIDE SEQUENCE [LARGE SCALE GENOMIC DNA]</scope>
    <source>
        <strain evidence="2 3">MLST1</strain>
    </source>
</reference>
<dbReference type="Proteomes" id="UP000288293">
    <property type="component" value="Unassembled WGS sequence"/>
</dbReference>
<feature type="chain" id="PRO_5019201733" description="Lipoprotein" evidence="1">
    <location>
        <begin position="19"/>
        <end position="262"/>
    </location>
</feature>
<gene>
    <name evidence="2" type="ORF">CWE09_09315</name>
</gene>
<organism evidence="2 3">
    <name type="scientific">Aliidiomarina minuta</name>
    <dbReference type="NCBI Taxonomy" id="880057"/>
    <lineage>
        <taxon>Bacteria</taxon>
        <taxon>Pseudomonadati</taxon>
        <taxon>Pseudomonadota</taxon>
        <taxon>Gammaproteobacteria</taxon>
        <taxon>Alteromonadales</taxon>
        <taxon>Idiomarinaceae</taxon>
        <taxon>Aliidiomarina</taxon>
    </lineage>
</organism>
<dbReference type="EMBL" id="PIPL01000001">
    <property type="protein sequence ID" value="RUO26868.1"/>
    <property type="molecule type" value="Genomic_DNA"/>
</dbReference>
<keyword evidence="1" id="KW-0732">Signal</keyword>
<accession>A0A432WBA2</accession>
<keyword evidence="3" id="KW-1185">Reference proteome</keyword>
<feature type="signal peptide" evidence="1">
    <location>
        <begin position="1"/>
        <end position="18"/>
    </location>
</feature>
<dbReference type="PROSITE" id="PS51257">
    <property type="entry name" value="PROKAR_LIPOPROTEIN"/>
    <property type="match status" value="1"/>
</dbReference>
<proteinExistence type="predicted"/>
<sequence>MKIAFLLIAMCFTLSACSSTFSEPESQAGYSFHMMRSYGNTIQTFSVYGFGEKQFHLNYDLPIARVINDGLDIEIYTDRLSSECLLEEGIDLTYALPKAFPNIENFFSGHLVRLIFTLKENFRLEKSGSRHAPIYLVVQLDNCQGLESNTQAVLKAVEIVYHELYHLEVQLKRLVIDPDIEEENATIFGVCALLMSDVVDRVTIPYPDKDNLTIEDAQLRNNLLIRASSYRKIRSHFNGAHIDTSDSFYKSKIKTLCEDPSL</sequence>
<name>A0A432WBA2_9GAMM</name>
<comment type="caution">
    <text evidence="2">The sequence shown here is derived from an EMBL/GenBank/DDBJ whole genome shotgun (WGS) entry which is preliminary data.</text>
</comment>
<protein>
    <recommendedName>
        <fullName evidence="4">Lipoprotein</fullName>
    </recommendedName>
</protein>
<evidence type="ECO:0000313" key="2">
    <source>
        <dbReference type="EMBL" id="RUO26868.1"/>
    </source>
</evidence>